<dbReference type="InterPro" id="IPR029058">
    <property type="entry name" value="AB_hydrolase_fold"/>
</dbReference>
<keyword evidence="1" id="KW-0378">Hydrolase</keyword>
<keyword evidence="4" id="KW-1185">Reference proteome</keyword>
<dbReference type="Pfam" id="PF07859">
    <property type="entry name" value="Abhydrolase_3"/>
    <property type="match status" value="1"/>
</dbReference>
<dbReference type="AlphaFoldDB" id="A0A2T9Y3M5"/>
<feature type="domain" description="Alpha/beta hydrolase fold-3" evidence="2">
    <location>
        <begin position="179"/>
        <end position="375"/>
    </location>
</feature>
<organism evidence="3 4">
    <name type="scientific">Furculomyces boomerangus</name>
    <dbReference type="NCBI Taxonomy" id="61424"/>
    <lineage>
        <taxon>Eukaryota</taxon>
        <taxon>Fungi</taxon>
        <taxon>Fungi incertae sedis</taxon>
        <taxon>Zoopagomycota</taxon>
        <taxon>Kickxellomycotina</taxon>
        <taxon>Harpellomycetes</taxon>
        <taxon>Harpellales</taxon>
        <taxon>Harpellaceae</taxon>
        <taxon>Furculomyces</taxon>
    </lineage>
</organism>
<dbReference type="OrthoDB" id="408631at2759"/>
<dbReference type="PANTHER" id="PTHR48081">
    <property type="entry name" value="AB HYDROLASE SUPERFAMILY PROTEIN C4A8.06C"/>
    <property type="match status" value="1"/>
</dbReference>
<dbReference type="InterPro" id="IPR013094">
    <property type="entry name" value="AB_hydrolase_3"/>
</dbReference>
<evidence type="ECO:0000313" key="3">
    <source>
        <dbReference type="EMBL" id="PVU86952.1"/>
    </source>
</evidence>
<reference evidence="3 4" key="1">
    <citation type="journal article" date="2018" name="MBio">
        <title>Comparative Genomics Reveals the Core Gene Toolbox for the Fungus-Insect Symbiosis.</title>
        <authorList>
            <person name="Wang Y."/>
            <person name="Stata M."/>
            <person name="Wang W."/>
            <person name="Stajich J.E."/>
            <person name="White M.M."/>
            <person name="Moncalvo J.M."/>
        </authorList>
    </citation>
    <scope>NUCLEOTIDE SEQUENCE [LARGE SCALE GENOMIC DNA]</scope>
    <source>
        <strain evidence="3 4">AUS-77-4</strain>
    </source>
</reference>
<name>A0A2T9Y3M5_9FUNG</name>
<proteinExistence type="predicted"/>
<dbReference type="GO" id="GO:0016787">
    <property type="term" value="F:hydrolase activity"/>
    <property type="evidence" value="ECO:0007669"/>
    <property type="project" value="UniProtKB-KW"/>
</dbReference>
<comment type="caution">
    <text evidence="3">The sequence shown here is derived from an EMBL/GenBank/DDBJ whole genome shotgun (WGS) entry which is preliminary data.</text>
</comment>
<protein>
    <recommendedName>
        <fullName evidence="2">Alpha/beta hydrolase fold-3 domain-containing protein</fullName>
    </recommendedName>
</protein>
<accession>A0A2T9Y3M5</accession>
<evidence type="ECO:0000259" key="2">
    <source>
        <dbReference type="Pfam" id="PF07859"/>
    </source>
</evidence>
<dbReference type="SUPFAM" id="SSF53474">
    <property type="entry name" value="alpha/beta-Hydrolases"/>
    <property type="match status" value="1"/>
</dbReference>
<dbReference type="STRING" id="61424.A0A2T9Y3M5"/>
<sequence length="430" mass="48176">MTDLALGILRGNKTPDQEKMIDFFSSQLVGKTIKSFIRDGPKQPNWNIGMQVSSEMIKVAYGSVGYRYATMTEDNFDSNFISQALKPLRNTAVEIVSRGGDFRRHQWEISLPNLFDSPDPMFDNLARSDKECSDNGSPRKLFAEVVSSKEFIKNTSQSLGIDYEDVFDIKPLNENEVVLVHYHGGAFLQGSPGVYKRLLLRLHKETGLRVIAPTYRFAPENPFPAGIYDCFLFFKHLINQGFKAENIIIQGDSAGANIALVLLLILKQVGAKQPRGAIALSPGPNFSLNRSKNIENMKYDYIPGSNFDSLVNSIMLYTAPGKKMNDEIAQLLKHPFLSSVYGNFDGCAPIYIHSGQVETLSDDIDAFAKAIGAKETIIRGRKHPGFNTDDRNIYEKYFGMIHVFHLIEDSDECYSAAKGIGNFVRRLEEL</sequence>
<evidence type="ECO:0000256" key="1">
    <source>
        <dbReference type="ARBA" id="ARBA00022801"/>
    </source>
</evidence>
<dbReference type="Proteomes" id="UP000245699">
    <property type="component" value="Unassembled WGS sequence"/>
</dbReference>
<dbReference type="EMBL" id="MBFT01000823">
    <property type="protein sequence ID" value="PVU86952.1"/>
    <property type="molecule type" value="Genomic_DNA"/>
</dbReference>
<dbReference type="InterPro" id="IPR050300">
    <property type="entry name" value="GDXG_lipolytic_enzyme"/>
</dbReference>
<gene>
    <name evidence="3" type="ORF">BB559_006304</name>
</gene>
<dbReference type="PANTHER" id="PTHR48081:SF8">
    <property type="entry name" value="ALPHA_BETA HYDROLASE FOLD-3 DOMAIN-CONTAINING PROTEIN-RELATED"/>
    <property type="match status" value="1"/>
</dbReference>
<evidence type="ECO:0000313" key="4">
    <source>
        <dbReference type="Proteomes" id="UP000245699"/>
    </source>
</evidence>
<dbReference type="Gene3D" id="3.40.50.1820">
    <property type="entry name" value="alpha/beta hydrolase"/>
    <property type="match status" value="1"/>
</dbReference>